<keyword evidence="2" id="KW-0436">Ligase</keyword>
<evidence type="ECO:0000313" key="6">
    <source>
        <dbReference type="EMBL" id="WJW67147.1"/>
    </source>
</evidence>
<dbReference type="EMBL" id="JACATZ010000001">
    <property type="protein sequence ID" value="NWJ45271.1"/>
    <property type="molecule type" value="Genomic_DNA"/>
</dbReference>
<dbReference type="PANTHER" id="PTHR43201:SF5">
    <property type="entry name" value="MEDIUM-CHAIN ACYL-COA LIGASE ACSF2, MITOCHONDRIAL"/>
    <property type="match status" value="1"/>
</dbReference>
<dbReference type="Gene3D" id="3.30.300.30">
    <property type="match status" value="1"/>
</dbReference>
<dbReference type="PANTHER" id="PTHR43201">
    <property type="entry name" value="ACYL-COA SYNTHETASE"/>
    <property type="match status" value="1"/>
</dbReference>
<dbReference type="Pfam" id="PF13193">
    <property type="entry name" value="AMP-binding_C"/>
    <property type="match status" value="1"/>
</dbReference>
<dbReference type="RefSeq" id="WP_341469044.1">
    <property type="nucleotide sequence ID" value="NZ_CP128399.1"/>
</dbReference>
<dbReference type="GO" id="GO:0006631">
    <property type="term" value="P:fatty acid metabolic process"/>
    <property type="evidence" value="ECO:0007669"/>
    <property type="project" value="TreeGrafter"/>
</dbReference>
<accession>A0A8T7M144</accession>
<protein>
    <submittedName>
        <fullName evidence="5">AMP-binding protein</fullName>
    </submittedName>
</protein>
<evidence type="ECO:0000256" key="2">
    <source>
        <dbReference type="ARBA" id="ARBA00022598"/>
    </source>
</evidence>
<dbReference type="AlphaFoldDB" id="A0A8T7M144"/>
<evidence type="ECO:0000313" key="8">
    <source>
        <dbReference type="Proteomes" id="UP001431572"/>
    </source>
</evidence>
<reference evidence="5 7" key="1">
    <citation type="submission" date="2020-06" db="EMBL/GenBank/DDBJ databases">
        <title>Anoxygenic phototrophic Chloroflexota member uses a Type I reaction center.</title>
        <authorList>
            <person name="Tsuji J.M."/>
            <person name="Shaw N.A."/>
            <person name="Nagashima S."/>
            <person name="Venkiteswaran J."/>
            <person name="Schiff S.L."/>
            <person name="Hanada S."/>
            <person name="Tank M."/>
            <person name="Neufeld J.D."/>
        </authorList>
    </citation>
    <scope>NUCLEOTIDE SEQUENCE [LARGE SCALE GENOMIC DNA]</scope>
    <source>
        <strain evidence="5">L227-S17</strain>
    </source>
</reference>
<dbReference type="InterPro" id="IPR042099">
    <property type="entry name" value="ANL_N_sf"/>
</dbReference>
<sequence length="537" mass="59472">METNGQKFGKVDYSPLKHLSLWEVFEQQAKKHPEAEALVFNHTRLSYRQVCEKAQHLSTGLHAHGLGKGDKLALILPNWLEFVITYLATARLGAIIVPLNVRYRSSEIEYMLRNSGTKIVVTCAEFGDFDFAHLLKELKPQLPALQLTVVVGQPEGGHGLVSWETVLGEGAKVALSAPALIEPSEDLLAIMYTSGTTGIPKGAMLTHRNVVENALTVAEMLEVISSDRFLGCVPFFHIFGLGPTIVTALGCGASVILMDIYKPEEALLLVETEQITVKHGVPTMFILELNNPNFSRFNLSSLRTGIIAAAPAPAEIIRRIRTEMSCEILSAYGLTETSPCLTITRANDCNEVREETVGRTLPGMEIRILDDEENKVPIGAVGELVCRTPGLMKGYYNMPEATANAVDRDGWFYTGDLATLDEAGNVRIVGRKKEMINRGGLKIYPREVEELYYKNQKVQEIAIVGLPDPVLGEISCACIKLREGVQADVDEMRQYIKEKVADYKIPDRIRFVESFPMTSSGKIRKVQLREELIKING</sequence>
<organism evidence="5 7">
    <name type="scientific">Candidatus Chlorohelix allophototropha</name>
    <dbReference type="NCBI Taxonomy" id="3003348"/>
    <lineage>
        <taxon>Bacteria</taxon>
        <taxon>Bacillati</taxon>
        <taxon>Chloroflexota</taxon>
        <taxon>Chloroflexia</taxon>
        <taxon>Candidatus Chloroheliales</taxon>
        <taxon>Candidatus Chloroheliaceae</taxon>
        <taxon>Candidatus Chlorohelix</taxon>
    </lineage>
</organism>
<dbReference type="EMBL" id="CP128399">
    <property type="protein sequence ID" value="WJW67147.1"/>
    <property type="molecule type" value="Genomic_DNA"/>
</dbReference>
<evidence type="ECO:0000259" key="4">
    <source>
        <dbReference type="Pfam" id="PF13193"/>
    </source>
</evidence>
<dbReference type="Pfam" id="PF00501">
    <property type="entry name" value="AMP-binding"/>
    <property type="match status" value="1"/>
</dbReference>
<dbReference type="Proteomes" id="UP001431572">
    <property type="component" value="Chromosome 1"/>
</dbReference>
<dbReference type="GO" id="GO:0031956">
    <property type="term" value="F:medium-chain fatty acid-CoA ligase activity"/>
    <property type="evidence" value="ECO:0007669"/>
    <property type="project" value="TreeGrafter"/>
</dbReference>
<name>A0A8T7M144_9CHLR</name>
<evidence type="ECO:0000313" key="5">
    <source>
        <dbReference type="EMBL" id="NWJ45271.1"/>
    </source>
</evidence>
<dbReference type="InterPro" id="IPR025110">
    <property type="entry name" value="AMP-bd_C"/>
</dbReference>
<evidence type="ECO:0000256" key="1">
    <source>
        <dbReference type="ARBA" id="ARBA00006432"/>
    </source>
</evidence>
<keyword evidence="8" id="KW-1185">Reference proteome</keyword>
<comment type="similarity">
    <text evidence="1">Belongs to the ATP-dependent AMP-binding enzyme family.</text>
</comment>
<dbReference type="Gene3D" id="3.40.50.12780">
    <property type="entry name" value="N-terminal domain of ligase-like"/>
    <property type="match status" value="1"/>
</dbReference>
<feature type="domain" description="AMP-dependent synthetase/ligase" evidence="3">
    <location>
        <begin position="25"/>
        <end position="396"/>
    </location>
</feature>
<feature type="domain" description="AMP-binding enzyme C-terminal" evidence="4">
    <location>
        <begin position="447"/>
        <end position="522"/>
    </location>
</feature>
<dbReference type="FunFam" id="3.30.300.30:FF:000008">
    <property type="entry name" value="2,3-dihydroxybenzoate-AMP ligase"/>
    <property type="match status" value="1"/>
</dbReference>
<evidence type="ECO:0000313" key="7">
    <source>
        <dbReference type="Proteomes" id="UP000521676"/>
    </source>
</evidence>
<dbReference type="Proteomes" id="UP000521676">
    <property type="component" value="Unassembled WGS sequence"/>
</dbReference>
<proteinExistence type="inferred from homology"/>
<dbReference type="SUPFAM" id="SSF56801">
    <property type="entry name" value="Acetyl-CoA synthetase-like"/>
    <property type="match status" value="1"/>
</dbReference>
<dbReference type="PROSITE" id="PS00455">
    <property type="entry name" value="AMP_BINDING"/>
    <property type="match status" value="1"/>
</dbReference>
<gene>
    <name evidence="5" type="ORF">HXX08_05265</name>
    <name evidence="6" type="ORF">OZ401_000402</name>
</gene>
<dbReference type="InterPro" id="IPR000873">
    <property type="entry name" value="AMP-dep_synth/lig_dom"/>
</dbReference>
<reference evidence="6" key="2">
    <citation type="journal article" date="2024" name="Nature">
        <title>Anoxygenic phototroph of the Chloroflexota uses a type I reaction centre.</title>
        <authorList>
            <person name="Tsuji J.M."/>
            <person name="Shaw N.A."/>
            <person name="Nagashima S."/>
            <person name="Venkiteswaran J.J."/>
            <person name="Schiff S.L."/>
            <person name="Watanabe T."/>
            <person name="Fukui M."/>
            <person name="Hanada S."/>
            <person name="Tank M."/>
            <person name="Neufeld J.D."/>
        </authorList>
    </citation>
    <scope>NUCLEOTIDE SEQUENCE</scope>
    <source>
        <strain evidence="6">L227-S17</strain>
    </source>
</reference>
<evidence type="ECO:0000259" key="3">
    <source>
        <dbReference type="Pfam" id="PF00501"/>
    </source>
</evidence>
<dbReference type="InterPro" id="IPR020845">
    <property type="entry name" value="AMP-binding_CS"/>
</dbReference>
<dbReference type="InterPro" id="IPR045851">
    <property type="entry name" value="AMP-bd_C_sf"/>
</dbReference>